<dbReference type="Gene3D" id="3.30.1360.150">
    <property type="match status" value="1"/>
</dbReference>
<feature type="chain" id="PRO_5021334450" description="Alkaline phosphatase family protein" evidence="5">
    <location>
        <begin position="21"/>
        <end position="524"/>
    </location>
</feature>
<dbReference type="PANTHER" id="PTHR10151">
    <property type="entry name" value="ECTONUCLEOTIDE PYROPHOSPHATASE/PHOSPHODIESTERASE"/>
    <property type="match status" value="1"/>
</dbReference>
<dbReference type="Proteomes" id="UP000319374">
    <property type="component" value="Chromosome"/>
</dbReference>
<protein>
    <recommendedName>
        <fullName evidence="8">Alkaline phosphatase family protein</fullName>
    </recommendedName>
</protein>
<reference evidence="7" key="1">
    <citation type="submission" date="2019-06" db="EMBL/GenBank/DDBJ databases">
        <title>Alistipes onderdonkii subsp. vulgaris subsp. nov., Alistipes dispar sp. nov. and Alistipes communis sp. nov., isolated from human faeces, and creation of Alistipes onderdonkii subsp. onderdonkii subsp. nov.</title>
        <authorList>
            <person name="Sakamoto M."/>
            <person name="Ikeyama N."/>
            <person name="Ogata Y."/>
            <person name="Suda W."/>
            <person name="Iino T."/>
            <person name="Hattori M."/>
            <person name="Ohkuma M."/>
        </authorList>
    </citation>
    <scope>NUCLEOTIDE SEQUENCE [LARGE SCALE GENOMIC DNA]</scope>
    <source>
        <strain evidence="7">5CPEGH6</strain>
    </source>
</reference>
<dbReference type="AlphaFoldDB" id="A0A4Y1X3A9"/>
<evidence type="ECO:0000313" key="6">
    <source>
        <dbReference type="EMBL" id="BBL07244.1"/>
    </source>
</evidence>
<evidence type="ECO:0008006" key="8">
    <source>
        <dbReference type="Google" id="ProtNLM"/>
    </source>
</evidence>
<dbReference type="OrthoDB" id="9766127at2"/>
<dbReference type="GeneID" id="98673866"/>
<dbReference type="InterPro" id="IPR017850">
    <property type="entry name" value="Alkaline_phosphatase_core_sf"/>
</dbReference>
<keyword evidence="7" id="KW-1185">Reference proteome</keyword>
<evidence type="ECO:0000256" key="2">
    <source>
        <dbReference type="ARBA" id="ARBA00022723"/>
    </source>
</evidence>
<keyword evidence="2" id="KW-0479">Metal-binding</keyword>
<proteinExistence type="predicted"/>
<dbReference type="GO" id="GO:0004035">
    <property type="term" value="F:alkaline phosphatase activity"/>
    <property type="evidence" value="ECO:0007669"/>
    <property type="project" value="InterPro"/>
</dbReference>
<evidence type="ECO:0000256" key="1">
    <source>
        <dbReference type="ARBA" id="ARBA00022553"/>
    </source>
</evidence>
<dbReference type="InterPro" id="IPR002591">
    <property type="entry name" value="Phosphodiest/P_Trfase"/>
</dbReference>
<dbReference type="Pfam" id="PF01663">
    <property type="entry name" value="Phosphodiest"/>
    <property type="match status" value="1"/>
</dbReference>
<gene>
    <name evidence="6" type="ORF">A5CPEGH6_18820</name>
</gene>
<dbReference type="GO" id="GO:0046872">
    <property type="term" value="F:metal ion binding"/>
    <property type="evidence" value="ECO:0007669"/>
    <property type="project" value="UniProtKB-KW"/>
</dbReference>
<evidence type="ECO:0000256" key="3">
    <source>
        <dbReference type="ARBA" id="ARBA00022729"/>
    </source>
</evidence>
<evidence type="ECO:0000256" key="4">
    <source>
        <dbReference type="PIRSR" id="PIRSR031924-50"/>
    </source>
</evidence>
<dbReference type="KEGG" id="ada:A5CPEGH6_18820"/>
<evidence type="ECO:0000256" key="5">
    <source>
        <dbReference type="SAM" id="SignalP"/>
    </source>
</evidence>
<dbReference type="PIRSF" id="PIRSF031924">
    <property type="entry name" value="Pi-irrepressible_AP"/>
    <property type="match status" value="1"/>
</dbReference>
<evidence type="ECO:0000313" key="7">
    <source>
        <dbReference type="Proteomes" id="UP000319374"/>
    </source>
</evidence>
<dbReference type="InterPro" id="IPR026263">
    <property type="entry name" value="Alkaline_phosphatase_prok"/>
</dbReference>
<dbReference type="RefSeq" id="WP_141429371.1">
    <property type="nucleotide sequence ID" value="NZ_AP019736.1"/>
</dbReference>
<keyword evidence="1 4" id="KW-0597">Phosphoprotein</keyword>
<accession>A0A4Y1X3A9</accession>
<feature type="active site" description="Phosphothreonine intermediate" evidence="4">
    <location>
        <position position="74"/>
    </location>
</feature>
<dbReference type="EMBL" id="AP019736">
    <property type="protein sequence ID" value="BBL07244.1"/>
    <property type="molecule type" value="Genomic_DNA"/>
</dbReference>
<organism evidence="6 7">
    <name type="scientific">Alistipes dispar</name>
    <dbReference type="NCBI Taxonomy" id="2585119"/>
    <lineage>
        <taxon>Bacteria</taxon>
        <taxon>Pseudomonadati</taxon>
        <taxon>Bacteroidota</taxon>
        <taxon>Bacteroidia</taxon>
        <taxon>Bacteroidales</taxon>
        <taxon>Rikenellaceae</taxon>
        <taxon>Alistipes</taxon>
    </lineage>
</organism>
<dbReference type="CDD" id="cd16016">
    <property type="entry name" value="AP-SPAP"/>
    <property type="match status" value="1"/>
</dbReference>
<dbReference type="Gene3D" id="3.40.720.10">
    <property type="entry name" value="Alkaline Phosphatase, subunit A"/>
    <property type="match status" value="1"/>
</dbReference>
<sequence>MNRKILLLAIAALASFRGIAAETPRLIVQIVVGSMRAEDLARYAENFGEGGFRRLTQGGTVYTDSRYDYQQTTTPVSLATLATGAMPSTHGVIGSQWVDYTSNAVVGLTDGRKGPGAYHLIAPTLAETLRQHAPGSHTVTVAAEAVSAVVTAGRGGEVFWLDPGRCDWVTSPYYAPAVPEWIDRSNDERYNLSYIASEWRPLLDRDRYVNTRNIRIGFPEKRGKRGEGRQPEGGGPELADDYERLLYTPAGNTAVLGLAKQLIAQYKLGADATPDLLCVCLDASRRISEAYGPESVEVEDMYYRLDRDLADFLTFVFAQVRDGNATVVLTSDHGTSPSYDATTEEPDRFNARQFEVIVNGFLNVRYGTGDWVVTYGDKCIWLNHNLIYERGLDLADVQNEVAIFAMQFRGVSHALSATAMRSSYFGSGYARRMQNSFYPRRSGDVILNLMPGWIEERDRCRSMSGSMYGYDTEVPLVFYGTGAGQQHVQRRVDMTSVAPTLARLAGVTEPAASEGDVLPEIVDL</sequence>
<dbReference type="PANTHER" id="PTHR10151:SF120">
    <property type="entry name" value="BIS(5'-ADENOSYL)-TRIPHOSPHATASE"/>
    <property type="match status" value="1"/>
</dbReference>
<keyword evidence="3 5" id="KW-0732">Signal</keyword>
<dbReference type="SUPFAM" id="SSF53649">
    <property type="entry name" value="Alkaline phosphatase-like"/>
    <property type="match status" value="1"/>
</dbReference>
<name>A0A4Y1X3A9_9BACT</name>
<feature type="signal peptide" evidence="5">
    <location>
        <begin position="1"/>
        <end position="20"/>
    </location>
</feature>